<protein>
    <recommendedName>
        <fullName evidence="3 6">Arabinogalactan endo-beta-1,4-galactanase</fullName>
        <ecNumber evidence="3 6">3.2.1.89</ecNumber>
    </recommendedName>
</protein>
<name>A0A239JW21_9ACTN</name>
<dbReference type="InterPro" id="IPR011683">
    <property type="entry name" value="Glyco_hydro_53"/>
</dbReference>
<evidence type="ECO:0000256" key="4">
    <source>
        <dbReference type="ARBA" id="ARBA00022801"/>
    </source>
</evidence>
<dbReference type="GO" id="GO:0031218">
    <property type="term" value="F:arabinogalactan endo-1,4-beta-galactosidase activity"/>
    <property type="evidence" value="ECO:0007669"/>
    <property type="project" value="UniProtKB-EC"/>
</dbReference>
<dbReference type="GO" id="GO:0015926">
    <property type="term" value="F:glucosidase activity"/>
    <property type="evidence" value="ECO:0007669"/>
    <property type="project" value="InterPro"/>
</dbReference>
<evidence type="ECO:0000256" key="1">
    <source>
        <dbReference type="ARBA" id="ARBA00001695"/>
    </source>
</evidence>
<evidence type="ECO:0000313" key="8">
    <source>
        <dbReference type="Proteomes" id="UP000198282"/>
    </source>
</evidence>
<dbReference type="EC" id="3.2.1.89" evidence="3 6"/>
<evidence type="ECO:0000256" key="3">
    <source>
        <dbReference type="ARBA" id="ARBA00012556"/>
    </source>
</evidence>
<organism evidence="7 8">
    <name type="scientific">Streptosporangium subroseum</name>
    <dbReference type="NCBI Taxonomy" id="106412"/>
    <lineage>
        <taxon>Bacteria</taxon>
        <taxon>Bacillati</taxon>
        <taxon>Actinomycetota</taxon>
        <taxon>Actinomycetes</taxon>
        <taxon>Streptosporangiales</taxon>
        <taxon>Streptosporangiaceae</taxon>
        <taxon>Streptosporangium</taxon>
    </lineage>
</organism>
<evidence type="ECO:0000256" key="6">
    <source>
        <dbReference type="RuleBase" id="RU361192"/>
    </source>
</evidence>
<keyword evidence="5 6" id="KW-0326">Glycosidase</keyword>
<reference evidence="7 8" key="1">
    <citation type="submission" date="2017-06" db="EMBL/GenBank/DDBJ databases">
        <authorList>
            <person name="Kim H.J."/>
            <person name="Triplett B.A."/>
        </authorList>
    </citation>
    <scope>NUCLEOTIDE SEQUENCE [LARGE SCALE GENOMIC DNA]</scope>
    <source>
        <strain evidence="7 8">CGMCC 4.2132</strain>
    </source>
</reference>
<dbReference type="Gene3D" id="3.20.20.80">
    <property type="entry name" value="Glycosidases"/>
    <property type="match status" value="1"/>
</dbReference>
<evidence type="ECO:0000256" key="2">
    <source>
        <dbReference type="ARBA" id="ARBA00010687"/>
    </source>
</evidence>
<dbReference type="InterPro" id="IPR017853">
    <property type="entry name" value="GH"/>
</dbReference>
<dbReference type="EMBL" id="FZOD01000024">
    <property type="protein sequence ID" value="SNT09742.1"/>
    <property type="molecule type" value="Genomic_DNA"/>
</dbReference>
<dbReference type="PANTHER" id="PTHR34983:SF1">
    <property type="entry name" value="ARABINOGALACTAN ENDO-BETA-1,4-GALACTANASE A"/>
    <property type="match status" value="1"/>
</dbReference>
<keyword evidence="4 6" id="KW-0378">Hydrolase</keyword>
<evidence type="ECO:0000313" key="7">
    <source>
        <dbReference type="EMBL" id="SNT09742.1"/>
    </source>
</evidence>
<evidence type="ECO:0000256" key="5">
    <source>
        <dbReference type="ARBA" id="ARBA00023295"/>
    </source>
</evidence>
<dbReference type="PANTHER" id="PTHR34983">
    <property type="entry name" value="ARABINOGALACTAN ENDO-BETA-1,4-GALACTANASE A"/>
    <property type="match status" value="1"/>
</dbReference>
<dbReference type="RefSeq" id="WP_089209541.1">
    <property type="nucleotide sequence ID" value="NZ_FZOD01000024.1"/>
</dbReference>
<dbReference type="Pfam" id="PF07745">
    <property type="entry name" value="Glyco_hydro_53"/>
    <property type="match status" value="1"/>
</dbReference>
<dbReference type="Proteomes" id="UP000198282">
    <property type="component" value="Unassembled WGS sequence"/>
</dbReference>
<keyword evidence="6" id="KW-0732">Signal</keyword>
<sequence>MRRIFAALLLCAAVLTAGQPAHAGTGPDHDGLPIRGADVSSLAKSEAFGGIYRSSNGKRGDALAILHSAGLNYVRLKVWVNPVDGYNSKTQVLRLAKRAKALGMGLLVDFHYSDSWADPGKQNKPAAWSALPFDALKKALHDHTYDVLNALKRQGTKADMVQIGNELNGGLLWPDGNWENWPNLAALLNAGYDAAKAVSRSTKVVLHLADGADNGLYRWWFDTAATYGVRYDVIGLSYYSYWHGTLEAFQANLNDVASRYGKPVVLVETAYPFTAADDDGLENIITSTEPYPGYPATPEGQAAMMRAVTEVVRSVPGGRGLGVFYWEATWTGVPGNGWDPADPSSGNGWENQALFGFDDRLLPTVKGFLRR</sequence>
<gene>
    <name evidence="7" type="ORF">SAMN05216276_102447</name>
</gene>
<proteinExistence type="inferred from homology"/>
<feature type="chain" id="PRO_5011820419" description="Arabinogalactan endo-beta-1,4-galactanase" evidence="6">
    <location>
        <begin position="24"/>
        <end position="371"/>
    </location>
</feature>
<dbReference type="GO" id="GO:0045490">
    <property type="term" value="P:pectin catabolic process"/>
    <property type="evidence" value="ECO:0007669"/>
    <property type="project" value="TreeGrafter"/>
</dbReference>
<comment type="similarity">
    <text evidence="2 6">Belongs to the glycosyl hydrolase 53 family.</text>
</comment>
<dbReference type="AlphaFoldDB" id="A0A239JW21"/>
<comment type="catalytic activity">
    <reaction evidence="1 6">
        <text>The enzyme specifically hydrolyzes (1-&gt;4)-beta-D-galactosidic linkages in type I arabinogalactans.</text>
        <dbReference type="EC" id="3.2.1.89"/>
    </reaction>
</comment>
<dbReference type="OrthoDB" id="3981930at2"/>
<feature type="signal peptide" evidence="6">
    <location>
        <begin position="1"/>
        <end position="23"/>
    </location>
</feature>
<accession>A0A239JW21</accession>
<dbReference type="SUPFAM" id="SSF51445">
    <property type="entry name" value="(Trans)glycosidases"/>
    <property type="match status" value="1"/>
</dbReference>
<keyword evidence="8" id="KW-1185">Reference proteome</keyword>